<gene>
    <name evidence="1" type="ORF">ACFOEE_18275</name>
</gene>
<keyword evidence="2" id="KW-1185">Reference proteome</keyword>
<protein>
    <recommendedName>
        <fullName evidence="3">CopG family transcriptional regulator</fullName>
    </recommendedName>
</protein>
<organism evidence="1 2">
    <name type="scientific">Pseudoalteromonas fenneropenaei</name>
    <dbReference type="NCBI Taxonomy" id="1737459"/>
    <lineage>
        <taxon>Bacteria</taxon>
        <taxon>Pseudomonadati</taxon>
        <taxon>Pseudomonadota</taxon>
        <taxon>Gammaproteobacteria</taxon>
        <taxon>Alteromonadales</taxon>
        <taxon>Pseudoalteromonadaceae</taxon>
        <taxon>Pseudoalteromonas</taxon>
    </lineage>
</organism>
<reference evidence="2" key="1">
    <citation type="journal article" date="2019" name="Int. J. Syst. Evol. Microbiol.">
        <title>The Global Catalogue of Microorganisms (GCM) 10K type strain sequencing project: providing services to taxonomists for standard genome sequencing and annotation.</title>
        <authorList>
            <consortium name="The Broad Institute Genomics Platform"/>
            <consortium name="The Broad Institute Genome Sequencing Center for Infectious Disease"/>
            <person name="Wu L."/>
            <person name="Ma J."/>
        </authorList>
    </citation>
    <scope>NUCLEOTIDE SEQUENCE [LARGE SCALE GENOMIC DNA]</scope>
    <source>
        <strain evidence="2">KCTC 42730</strain>
    </source>
</reference>
<proteinExistence type="predicted"/>
<evidence type="ECO:0000313" key="1">
    <source>
        <dbReference type="EMBL" id="MFC3034457.1"/>
    </source>
</evidence>
<accession>A0ABV7CP82</accession>
<dbReference type="Proteomes" id="UP001595453">
    <property type="component" value="Unassembled WGS sequence"/>
</dbReference>
<dbReference type="EMBL" id="JBHRSD010000039">
    <property type="protein sequence ID" value="MFC3034457.1"/>
    <property type="molecule type" value="Genomic_DNA"/>
</dbReference>
<evidence type="ECO:0000313" key="2">
    <source>
        <dbReference type="Proteomes" id="UP001595453"/>
    </source>
</evidence>
<evidence type="ECO:0008006" key="3">
    <source>
        <dbReference type="Google" id="ProtNLM"/>
    </source>
</evidence>
<dbReference type="RefSeq" id="WP_377127767.1">
    <property type="nucleotide sequence ID" value="NZ_JBHRSD010000039.1"/>
</dbReference>
<name>A0ABV7CP82_9GAMM</name>
<sequence>MCNTNDSSLDLKNLKRFFHGMSNVEFEEAKKWLFPYLCKKNKKIGKLYNLLEPHILIHSKRLIFTNLQEFDETQKSEICSAVKSVGKYLDDHKSYSQLNNAWRQWKFRNSKERKRISIDIHSDDYDKLVKLAERKNVTLSDIVNDAIKKELADKWWLAPLI</sequence>
<comment type="caution">
    <text evidence="1">The sequence shown here is derived from an EMBL/GenBank/DDBJ whole genome shotgun (WGS) entry which is preliminary data.</text>
</comment>